<keyword evidence="3 8" id="KW-0863">Zinc-finger</keyword>
<dbReference type="AlphaFoldDB" id="A0A2H0VA54"/>
<evidence type="ECO:0000313" key="13">
    <source>
        <dbReference type="Proteomes" id="UP000230922"/>
    </source>
</evidence>
<gene>
    <name evidence="8 12" type="primary">dnaJ</name>
    <name evidence="12" type="ORF">COT92_03735</name>
</gene>
<keyword evidence="8" id="KW-0235">DNA replication</keyword>
<evidence type="ECO:0000256" key="7">
    <source>
        <dbReference type="ARBA" id="ARBA00067609"/>
    </source>
</evidence>
<dbReference type="GO" id="GO:0005524">
    <property type="term" value="F:ATP binding"/>
    <property type="evidence" value="ECO:0007669"/>
    <property type="project" value="InterPro"/>
</dbReference>
<feature type="domain" description="CR-type" evidence="11">
    <location>
        <begin position="140"/>
        <end position="222"/>
    </location>
</feature>
<dbReference type="GO" id="GO:0042026">
    <property type="term" value="P:protein refolding"/>
    <property type="evidence" value="ECO:0007669"/>
    <property type="project" value="TreeGrafter"/>
</dbReference>
<feature type="repeat" description="CXXCXGXG motif" evidence="8">
    <location>
        <begin position="196"/>
        <end position="203"/>
    </location>
</feature>
<sequence>MAKDYYETLGVSKSASAEEIKRAYRKMAHKYHPDKNSGGDAAKFKEASEAYQVLSSAEKRKQYDTYGTTFDSAGGFGGQAGGNPFGGFDFGGFQQAGVDFDLGDIFGDFFGGGSPRTSRRARGIDLEMGLTINFEEAVFGVEKEITLEKKDKCKICGGDGAEKGSKIITCPKCHGQGQVTVHKRTIFGTIQSRSICDECEGQGKKAEKPCGGCGGSGITRQEKSLKIKIPAGIDNNQRIRIGGEGEAGYRGSVPGDLYLVITVLSHKEFKRDGFDLHKELPVSFTQAALGTKLQVETLDGKIELKIPSGTQPGTMFKVKSKGVPKLGGGGSRGDLFITARVVIPNKLSKKEKDALKQIAEERGEVVEVDENFWSSIKNSFN</sequence>
<keyword evidence="8" id="KW-0963">Cytoplasm</keyword>
<dbReference type="PROSITE" id="PS51188">
    <property type="entry name" value="ZF_CR"/>
    <property type="match status" value="1"/>
</dbReference>
<dbReference type="InterPro" id="IPR001623">
    <property type="entry name" value="DnaJ_domain"/>
</dbReference>
<evidence type="ECO:0000256" key="2">
    <source>
        <dbReference type="ARBA" id="ARBA00022737"/>
    </source>
</evidence>
<evidence type="ECO:0000259" key="11">
    <source>
        <dbReference type="PROSITE" id="PS51188"/>
    </source>
</evidence>
<feature type="binding site" evidence="8">
    <location>
        <position position="199"/>
    </location>
    <ligand>
        <name>Zn(2+)</name>
        <dbReference type="ChEBI" id="CHEBI:29105"/>
        <label>2</label>
    </ligand>
</feature>
<dbReference type="InterPro" id="IPR036410">
    <property type="entry name" value="HSP_DnaJ_Cys-rich_dom_sf"/>
</dbReference>
<comment type="function">
    <text evidence="8">Participates actively in the response to hyperosmotic and heat shock by preventing the aggregation of stress-denatured proteins and by disaggregating proteins, also in an autonomous, DnaK-independent fashion. Unfolded proteins bind initially to DnaJ; upon interaction with the DnaJ-bound protein, DnaK hydrolyzes its bound ATP, resulting in the formation of a stable complex. GrpE releases ADP from DnaK; ATP binding to DnaK triggers the release of the substrate protein, thus completing the reaction cycle. Several rounds of ATP-dependent interactions between DnaJ, DnaK and GrpE are required for fully efficient folding. Also involved, together with DnaK and GrpE, in the DNA replication of plasmids through activation of initiation proteins.</text>
</comment>
<evidence type="ECO:0000313" key="12">
    <source>
        <dbReference type="EMBL" id="PIR95955.1"/>
    </source>
</evidence>
<dbReference type="NCBIfam" id="NF008035">
    <property type="entry name" value="PRK10767.1"/>
    <property type="match status" value="1"/>
</dbReference>
<dbReference type="PRINTS" id="PR00625">
    <property type="entry name" value="JDOMAIN"/>
</dbReference>
<dbReference type="EMBL" id="PFAK01000062">
    <property type="protein sequence ID" value="PIR95955.1"/>
    <property type="molecule type" value="Genomic_DNA"/>
</dbReference>
<feature type="binding site" evidence="8">
    <location>
        <position position="156"/>
    </location>
    <ligand>
        <name>Zn(2+)</name>
        <dbReference type="ChEBI" id="CHEBI:29105"/>
        <label>1</label>
    </ligand>
</feature>
<comment type="caution">
    <text evidence="12">The sequence shown here is derived from an EMBL/GenBank/DDBJ whole genome shotgun (WGS) entry which is preliminary data.</text>
</comment>
<dbReference type="Gene3D" id="1.10.287.110">
    <property type="entry name" value="DnaJ domain"/>
    <property type="match status" value="1"/>
</dbReference>
<dbReference type="CDD" id="cd10719">
    <property type="entry name" value="DnaJ_zf"/>
    <property type="match status" value="1"/>
</dbReference>
<dbReference type="GO" id="GO:0051082">
    <property type="term" value="F:unfolded protein binding"/>
    <property type="evidence" value="ECO:0007669"/>
    <property type="project" value="UniProtKB-UniRule"/>
</dbReference>
<feature type="binding site" evidence="8">
    <location>
        <position position="213"/>
    </location>
    <ligand>
        <name>Zn(2+)</name>
        <dbReference type="ChEBI" id="CHEBI:29105"/>
        <label>1</label>
    </ligand>
</feature>
<organism evidence="12 13">
    <name type="scientific">Candidatus Doudnabacteria bacterium CG10_big_fil_rev_8_21_14_0_10_42_18</name>
    <dbReference type="NCBI Taxonomy" id="1974552"/>
    <lineage>
        <taxon>Bacteria</taxon>
        <taxon>Candidatus Doudnaibacteriota</taxon>
    </lineage>
</organism>
<dbReference type="CDD" id="cd06257">
    <property type="entry name" value="DnaJ"/>
    <property type="match status" value="1"/>
</dbReference>
<comment type="cofactor">
    <cofactor evidence="8">
        <name>Zn(2+)</name>
        <dbReference type="ChEBI" id="CHEBI:29105"/>
    </cofactor>
    <text evidence="8">Binds 2 Zn(2+) ions per monomer.</text>
</comment>
<dbReference type="CDD" id="cd10747">
    <property type="entry name" value="DnaJ_C"/>
    <property type="match status" value="1"/>
</dbReference>
<dbReference type="InterPro" id="IPR036869">
    <property type="entry name" value="J_dom_sf"/>
</dbReference>
<evidence type="ECO:0000256" key="5">
    <source>
        <dbReference type="ARBA" id="ARBA00023186"/>
    </source>
</evidence>
<dbReference type="NCBIfam" id="TIGR02349">
    <property type="entry name" value="DnaJ_bact"/>
    <property type="match status" value="1"/>
</dbReference>
<name>A0A2H0VA54_9BACT</name>
<dbReference type="GO" id="GO:0009408">
    <property type="term" value="P:response to heat"/>
    <property type="evidence" value="ECO:0007669"/>
    <property type="project" value="InterPro"/>
</dbReference>
<dbReference type="Proteomes" id="UP000230922">
    <property type="component" value="Unassembled WGS sequence"/>
</dbReference>
<dbReference type="GO" id="GO:0008270">
    <property type="term" value="F:zinc ion binding"/>
    <property type="evidence" value="ECO:0007669"/>
    <property type="project" value="UniProtKB-UniRule"/>
</dbReference>
<dbReference type="Gene3D" id="2.10.230.10">
    <property type="entry name" value="Heat shock protein DnaJ, cysteine-rich domain"/>
    <property type="match status" value="1"/>
</dbReference>
<dbReference type="Pfam" id="PF01556">
    <property type="entry name" value="DnaJ_C"/>
    <property type="match status" value="1"/>
</dbReference>
<evidence type="ECO:0000256" key="9">
    <source>
        <dbReference type="PROSITE-ProRule" id="PRU00546"/>
    </source>
</evidence>
<comment type="domain">
    <text evidence="8">The J domain is necessary and sufficient to stimulate DnaK ATPase activity. Zinc center 1 plays an important role in the autonomous, DnaK-independent chaperone activity of DnaJ. Zinc center 2 is essential for interaction with DnaK and for DnaJ activity.</text>
</comment>
<feature type="binding site" evidence="8">
    <location>
        <position position="170"/>
    </location>
    <ligand>
        <name>Zn(2+)</name>
        <dbReference type="ChEBI" id="CHEBI:29105"/>
        <label>2</label>
    </ligand>
</feature>
<feature type="zinc finger region" description="CR-type" evidence="9">
    <location>
        <begin position="140"/>
        <end position="222"/>
    </location>
</feature>
<evidence type="ECO:0000256" key="8">
    <source>
        <dbReference type="HAMAP-Rule" id="MF_01152"/>
    </source>
</evidence>
<dbReference type="PANTHER" id="PTHR43096">
    <property type="entry name" value="DNAJ HOMOLOG 1, MITOCHONDRIAL-RELATED"/>
    <property type="match status" value="1"/>
</dbReference>
<dbReference type="InterPro" id="IPR001305">
    <property type="entry name" value="HSP_DnaJ_Cys-rich_dom"/>
</dbReference>
<dbReference type="GO" id="GO:0005737">
    <property type="term" value="C:cytoplasm"/>
    <property type="evidence" value="ECO:0007669"/>
    <property type="project" value="UniProtKB-SubCell"/>
</dbReference>
<dbReference type="GO" id="GO:0031072">
    <property type="term" value="F:heat shock protein binding"/>
    <property type="evidence" value="ECO:0007669"/>
    <property type="project" value="InterPro"/>
</dbReference>
<comment type="subcellular location">
    <subcellularLocation>
        <location evidence="8">Cytoplasm</location>
    </subcellularLocation>
</comment>
<feature type="domain" description="J" evidence="10">
    <location>
        <begin position="4"/>
        <end position="67"/>
    </location>
</feature>
<dbReference type="SUPFAM" id="SSF49493">
    <property type="entry name" value="HSP40/DnaJ peptide-binding domain"/>
    <property type="match status" value="2"/>
</dbReference>
<accession>A0A2H0VA54</accession>
<proteinExistence type="inferred from homology"/>
<feature type="repeat" description="CXXCXGXG motif" evidence="8">
    <location>
        <begin position="153"/>
        <end position="160"/>
    </location>
</feature>
<dbReference type="Pfam" id="PF00684">
    <property type="entry name" value="DnaJ_CXXCXGXG"/>
    <property type="match status" value="1"/>
</dbReference>
<dbReference type="SMART" id="SM00271">
    <property type="entry name" value="DnaJ"/>
    <property type="match status" value="1"/>
</dbReference>
<feature type="repeat" description="CXXCXGXG motif" evidence="8">
    <location>
        <begin position="170"/>
        <end position="177"/>
    </location>
</feature>
<dbReference type="GO" id="GO:0006260">
    <property type="term" value="P:DNA replication"/>
    <property type="evidence" value="ECO:0007669"/>
    <property type="project" value="UniProtKB-KW"/>
</dbReference>
<dbReference type="PROSITE" id="PS50076">
    <property type="entry name" value="DNAJ_2"/>
    <property type="match status" value="1"/>
</dbReference>
<dbReference type="InterPro" id="IPR008971">
    <property type="entry name" value="HSP40/DnaJ_pept-bd"/>
</dbReference>
<comment type="subunit">
    <text evidence="8">Homodimer.</text>
</comment>
<dbReference type="Pfam" id="PF00226">
    <property type="entry name" value="DnaJ"/>
    <property type="match status" value="1"/>
</dbReference>
<dbReference type="SUPFAM" id="SSF46565">
    <property type="entry name" value="Chaperone J-domain"/>
    <property type="match status" value="1"/>
</dbReference>
<dbReference type="PANTHER" id="PTHR43096:SF52">
    <property type="entry name" value="DNAJ HOMOLOG 1, MITOCHONDRIAL-RELATED"/>
    <property type="match status" value="1"/>
</dbReference>
<reference evidence="13" key="1">
    <citation type="submission" date="2017-09" db="EMBL/GenBank/DDBJ databases">
        <title>Depth-based differentiation of microbial function through sediment-hosted aquifers and enrichment of novel symbionts in the deep terrestrial subsurface.</title>
        <authorList>
            <person name="Probst A.J."/>
            <person name="Ladd B."/>
            <person name="Jarett J.K."/>
            <person name="Geller-Mcgrath D.E."/>
            <person name="Sieber C.M.K."/>
            <person name="Emerson J.B."/>
            <person name="Anantharaman K."/>
            <person name="Thomas B.C."/>
            <person name="Malmstrom R."/>
            <person name="Stieglmeier M."/>
            <person name="Klingl A."/>
            <person name="Woyke T."/>
            <person name="Ryan C.M."/>
            <person name="Banfield J.F."/>
        </authorList>
    </citation>
    <scope>NUCLEOTIDE SEQUENCE [LARGE SCALE GENOMIC DNA]</scope>
</reference>
<dbReference type="FunFam" id="2.60.260.20:FF:000005">
    <property type="entry name" value="Chaperone protein dnaJ 1, mitochondrial"/>
    <property type="match status" value="1"/>
</dbReference>
<feature type="binding site" evidence="8">
    <location>
        <position position="153"/>
    </location>
    <ligand>
        <name>Zn(2+)</name>
        <dbReference type="ChEBI" id="CHEBI:29105"/>
        <label>1</label>
    </ligand>
</feature>
<dbReference type="FunFam" id="2.10.230.10:FF:000002">
    <property type="entry name" value="Molecular chaperone DnaJ"/>
    <property type="match status" value="1"/>
</dbReference>
<comment type="similarity">
    <text evidence="6 8">Belongs to the DnaJ family.</text>
</comment>
<dbReference type="InterPro" id="IPR012724">
    <property type="entry name" value="DnaJ"/>
</dbReference>
<keyword evidence="2 8" id="KW-0677">Repeat</keyword>
<feature type="binding site" evidence="8">
    <location>
        <position position="210"/>
    </location>
    <ligand>
        <name>Zn(2+)</name>
        <dbReference type="ChEBI" id="CHEBI:29105"/>
        <label>1</label>
    </ligand>
</feature>
<evidence type="ECO:0000256" key="6">
    <source>
        <dbReference type="ARBA" id="ARBA00061004"/>
    </source>
</evidence>
<evidence type="ECO:0000259" key="10">
    <source>
        <dbReference type="PROSITE" id="PS50076"/>
    </source>
</evidence>
<dbReference type="HAMAP" id="MF_01152">
    <property type="entry name" value="DnaJ"/>
    <property type="match status" value="1"/>
</dbReference>
<evidence type="ECO:0000256" key="1">
    <source>
        <dbReference type="ARBA" id="ARBA00022723"/>
    </source>
</evidence>
<feature type="repeat" description="CXXCXGXG motif" evidence="8">
    <location>
        <begin position="210"/>
        <end position="217"/>
    </location>
</feature>
<evidence type="ECO:0000256" key="3">
    <source>
        <dbReference type="ARBA" id="ARBA00022771"/>
    </source>
</evidence>
<keyword evidence="1 8" id="KW-0479">Metal-binding</keyword>
<feature type="binding site" evidence="8">
    <location>
        <position position="196"/>
    </location>
    <ligand>
        <name>Zn(2+)</name>
        <dbReference type="ChEBI" id="CHEBI:29105"/>
        <label>2</label>
    </ligand>
</feature>
<protein>
    <recommendedName>
        <fullName evidence="7 8">Chaperone protein DnaJ</fullName>
    </recommendedName>
</protein>
<keyword evidence="4 8" id="KW-0862">Zinc</keyword>
<keyword evidence="5 8" id="KW-0143">Chaperone</keyword>
<evidence type="ECO:0000256" key="4">
    <source>
        <dbReference type="ARBA" id="ARBA00022833"/>
    </source>
</evidence>
<dbReference type="Gene3D" id="2.60.260.20">
    <property type="entry name" value="Urease metallochaperone UreE, N-terminal domain"/>
    <property type="match status" value="2"/>
</dbReference>
<dbReference type="SUPFAM" id="SSF57938">
    <property type="entry name" value="DnaJ/Hsp40 cysteine-rich domain"/>
    <property type="match status" value="1"/>
</dbReference>
<keyword evidence="8" id="KW-0346">Stress response</keyword>
<dbReference type="InterPro" id="IPR002939">
    <property type="entry name" value="DnaJ_C"/>
</dbReference>
<feature type="binding site" evidence="8">
    <location>
        <position position="173"/>
    </location>
    <ligand>
        <name>Zn(2+)</name>
        <dbReference type="ChEBI" id="CHEBI:29105"/>
        <label>2</label>
    </ligand>
</feature>